<dbReference type="EMBL" id="LBVU01000003">
    <property type="protein sequence ID" value="KKQ92039.1"/>
    <property type="molecule type" value="Genomic_DNA"/>
</dbReference>
<dbReference type="AlphaFoldDB" id="A0A0G0P1P6"/>
<sequence>MGLTTIPLIITDLSGKKRVEGDFLVDTGASFTVIPLSMAKKLGLKSDRKQKFSLADGSIMERDLSFAIVLVNGQKAPSTVVIGKSTDSPLLGALTLKNMGLMVNPFSRELIPMKLMLG</sequence>
<dbReference type="Proteomes" id="UP000034774">
    <property type="component" value="Unassembled WGS sequence"/>
</dbReference>
<organism evidence="1 2">
    <name type="scientific">Candidatus Woesebacteria bacterium GW2011_GWB1_39_10</name>
    <dbReference type="NCBI Taxonomy" id="1618572"/>
    <lineage>
        <taxon>Bacteria</taxon>
        <taxon>Candidatus Woeseibacteriota</taxon>
    </lineage>
</organism>
<dbReference type="GO" id="GO:0006508">
    <property type="term" value="P:proteolysis"/>
    <property type="evidence" value="ECO:0007669"/>
    <property type="project" value="InterPro"/>
</dbReference>
<dbReference type="PROSITE" id="PS00141">
    <property type="entry name" value="ASP_PROTEASE"/>
    <property type="match status" value="1"/>
</dbReference>
<evidence type="ECO:0000313" key="2">
    <source>
        <dbReference type="Proteomes" id="UP000034774"/>
    </source>
</evidence>
<dbReference type="SUPFAM" id="SSF50630">
    <property type="entry name" value="Acid proteases"/>
    <property type="match status" value="1"/>
</dbReference>
<evidence type="ECO:0000313" key="1">
    <source>
        <dbReference type="EMBL" id="KKQ92039.1"/>
    </source>
</evidence>
<comment type="caution">
    <text evidence="1">The sequence shown here is derived from an EMBL/GenBank/DDBJ whole genome shotgun (WGS) entry which is preliminary data.</text>
</comment>
<dbReference type="GO" id="GO:0004190">
    <property type="term" value="F:aspartic-type endopeptidase activity"/>
    <property type="evidence" value="ECO:0007669"/>
    <property type="project" value="InterPro"/>
</dbReference>
<name>A0A0G0P1P6_9BACT</name>
<proteinExistence type="predicted"/>
<dbReference type="InterPro" id="IPR021109">
    <property type="entry name" value="Peptidase_aspartic_dom_sf"/>
</dbReference>
<evidence type="ECO:0008006" key="3">
    <source>
        <dbReference type="Google" id="ProtNLM"/>
    </source>
</evidence>
<protein>
    <recommendedName>
        <fullName evidence="3">Aspartyl protease</fullName>
    </recommendedName>
</protein>
<dbReference type="STRING" id="1618572.UT17_C0003G0062"/>
<dbReference type="Pfam" id="PF13975">
    <property type="entry name" value="gag-asp_proteas"/>
    <property type="match status" value="1"/>
</dbReference>
<accession>A0A0G0P1P6</accession>
<gene>
    <name evidence="1" type="ORF">UT17_C0003G0062</name>
</gene>
<dbReference type="InterPro" id="IPR001969">
    <property type="entry name" value="Aspartic_peptidase_AS"/>
</dbReference>
<reference evidence="1 2" key="1">
    <citation type="journal article" date="2015" name="Nature">
        <title>rRNA introns, odd ribosomes, and small enigmatic genomes across a large radiation of phyla.</title>
        <authorList>
            <person name="Brown C.T."/>
            <person name="Hug L.A."/>
            <person name="Thomas B.C."/>
            <person name="Sharon I."/>
            <person name="Castelle C.J."/>
            <person name="Singh A."/>
            <person name="Wilkins M.J."/>
            <person name="Williams K.H."/>
            <person name="Banfield J.F."/>
        </authorList>
    </citation>
    <scope>NUCLEOTIDE SEQUENCE [LARGE SCALE GENOMIC DNA]</scope>
</reference>
<dbReference type="Gene3D" id="2.40.70.10">
    <property type="entry name" value="Acid Proteases"/>
    <property type="match status" value="1"/>
</dbReference>